<dbReference type="InterPro" id="IPR036873">
    <property type="entry name" value="Rhodanese-like_dom_sf"/>
</dbReference>
<comment type="pathway">
    <text evidence="14">tRNA modification; 5-methoxycarbonylmethyl-2-thiouridine-tRNA biosynthesis.</text>
</comment>
<keyword evidence="10 14" id="KW-0067">ATP-binding</keyword>
<dbReference type="GO" id="GO:0032447">
    <property type="term" value="P:protein urmylation"/>
    <property type="evidence" value="ECO:0007669"/>
    <property type="project" value="EnsemblFungi"/>
</dbReference>
<dbReference type="PANTHER" id="PTHR10953">
    <property type="entry name" value="UBIQUITIN-ACTIVATING ENZYME E1"/>
    <property type="match status" value="1"/>
</dbReference>
<dbReference type="SMART" id="SM00450">
    <property type="entry name" value="RHOD"/>
    <property type="match status" value="1"/>
</dbReference>
<keyword evidence="7 14" id="KW-0547">Nucleotide-binding</keyword>
<comment type="cofactor">
    <cofactor evidence="14">
        <name>Zn(2+)</name>
        <dbReference type="ChEBI" id="CHEBI:29105"/>
    </cofactor>
    <text evidence="14">Binds 1 zinc ion per subunit.</text>
</comment>
<feature type="binding site" evidence="14">
    <location>
        <position position="272"/>
    </location>
    <ligand>
        <name>Zn(2+)</name>
        <dbReference type="ChEBI" id="CHEBI:29105"/>
    </ligand>
</feature>
<dbReference type="GO" id="GO:0046872">
    <property type="term" value="F:metal ion binding"/>
    <property type="evidence" value="ECO:0007669"/>
    <property type="project" value="UniProtKB-KW"/>
</dbReference>
<evidence type="ECO:0000256" key="9">
    <source>
        <dbReference type="ARBA" id="ARBA00022833"/>
    </source>
</evidence>
<dbReference type="GO" id="GO:2000220">
    <property type="term" value="P:regulation of pseudohyphal growth"/>
    <property type="evidence" value="ECO:0007669"/>
    <property type="project" value="EnsemblFungi"/>
</dbReference>
<feature type="binding site" evidence="14">
    <location>
        <position position="152"/>
    </location>
    <ligand>
        <name>ATP</name>
        <dbReference type="ChEBI" id="CHEBI:30616"/>
    </ligand>
</feature>
<feature type="binding site" evidence="14">
    <location>
        <position position="349"/>
    </location>
    <ligand>
        <name>Zn(2+)</name>
        <dbReference type="ChEBI" id="CHEBI:29105"/>
    </ligand>
</feature>
<reference evidence="18" key="2">
    <citation type="journal article" date="2013" name="PLoS Genet.">
        <title>Comparative genome structure, secondary metabolite, and effector coding capacity across Cochliobolus pathogens.</title>
        <authorList>
            <person name="Condon B.J."/>
            <person name="Leng Y."/>
            <person name="Wu D."/>
            <person name="Bushley K.E."/>
            <person name="Ohm R.A."/>
            <person name="Otillar R."/>
            <person name="Martin J."/>
            <person name="Schackwitz W."/>
            <person name="Grimwood J."/>
            <person name="MohdZainudin N."/>
            <person name="Xue C."/>
            <person name="Wang R."/>
            <person name="Manning V.A."/>
            <person name="Dhillon B."/>
            <person name="Tu Z.J."/>
            <person name="Steffenson B.J."/>
            <person name="Salamov A."/>
            <person name="Sun H."/>
            <person name="Lowry S."/>
            <person name="LaButti K."/>
            <person name="Han J."/>
            <person name="Copeland A."/>
            <person name="Lindquist E."/>
            <person name="Barry K."/>
            <person name="Schmutz J."/>
            <person name="Baker S.E."/>
            <person name="Ciuffetti L.M."/>
            <person name="Grigoriev I.V."/>
            <person name="Zhong S."/>
            <person name="Turgeon B.G."/>
        </authorList>
    </citation>
    <scope>NUCLEOTIDE SEQUENCE [LARGE SCALE GENOMIC DNA]</scope>
    <source>
        <strain evidence="18">C5 / ATCC 48332 / race O</strain>
    </source>
</reference>
<dbReference type="InterPro" id="IPR045886">
    <property type="entry name" value="ThiF/MoeB/HesA"/>
</dbReference>
<dbReference type="EC" id="2.7.7.80" evidence="14"/>
<dbReference type="GO" id="GO:0042802">
    <property type="term" value="F:identical protein binding"/>
    <property type="evidence" value="ECO:0007669"/>
    <property type="project" value="EnsemblFungi"/>
</dbReference>
<evidence type="ECO:0000256" key="7">
    <source>
        <dbReference type="ARBA" id="ARBA00022741"/>
    </source>
</evidence>
<dbReference type="Gene3D" id="3.40.50.720">
    <property type="entry name" value="NAD(P)-binding Rossmann-like Domain"/>
    <property type="match status" value="1"/>
</dbReference>
<dbReference type="GO" id="GO:0001403">
    <property type="term" value="P:invasive growth in response to glucose limitation"/>
    <property type="evidence" value="ECO:0007669"/>
    <property type="project" value="EnsemblFungi"/>
</dbReference>
<protein>
    <recommendedName>
        <fullName evidence="14">Adenylyltransferase and sulfurtransferase uba4</fullName>
    </recommendedName>
    <alternativeName>
        <fullName evidence="14">Common component for nitrate reductase and xanthine dehydrogenase protein F</fullName>
    </alternativeName>
    <alternativeName>
        <fullName evidence="14">Ubiquitin-like protein activator 4</fullName>
    </alternativeName>
    <domain>
        <recommendedName>
            <fullName evidence="14">Molybdopterin-synthase adenylyltransferase</fullName>
            <ecNumber evidence="14">2.7.7.80</ecNumber>
        </recommendedName>
        <alternativeName>
            <fullName evidence="14">Adenylyltransferase uba4</fullName>
        </alternativeName>
        <alternativeName>
            <fullName evidence="14">Sulfur carrier protein MOCS2A adenylyltransferase</fullName>
        </alternativeName>
    </domain>
    <domain>
        <recommendedName>
            <fullName evidence="14">Molybdopterin-synthase sulfurtransferase</fullName>
            <ecNumber evidence="14">2.8.1.11</ecNumber>
        </recommendedName>
        <alternativeName>
            <fullName evidence="14">Sulfurtransferase uba4</fullName>
        </alternativeName>
        <alternativeName>
            <fullName evidence="14">Sulfur carrier protein MOCS2A sulfurtransferase</fullName>
        </alternativeName>
    </domain>
</protein>
<feature type="coiled-coil region" evidence="15">
    <location>
        <begin position="5"/>
        <end position="32"/>
    </location>
</feature>
<evidence type="ECO:0000256" key="2">
    <source>
        <dbReference type="ARBA" id="ARBA00022490"/>
    </source>
</evidence>
<keyword evidence="5" id="KW-0548">Nucleotidyltransferase</keyword>
<evidence type="ECO:0000256" key="14">
    <source>
        <dbReference type="HAMAP-Rule" id="MF_03049"/>
    </source>
</evidence>
<keyword evidence="11 14" id="KW-0501">Molybdenum cofactor biosynthesis</keyword>
<dbReference type="UniPathway" id="UPA00344"/>
<dbReference type="GO" id="GO:0061605">
    <property type="term" value="F:molybdopterin-synthase adenylyltransferase activity"/>
    <property type="evidence" value="ECO:0007669"/>
    <property type="project" value="UniProtKB-EC"/>
</dbReference>
<dbReference type="HOGENOM" id="CLU_013325_1_2_1"/>
<evidence type="ECO:0000256" key="4">
    <source>
        <dbReference type="ARBA" id="ARBA00022694"/>
    </source>
</evidence>
<evidence type="ECO:0000256" key="15">
    <source>
        <dbReference type="SAM" id="Coils"/>
    </source>
</evidence>
<feature type="binding site" evidence="14">
    <location>
        <begin position="220"/>
        <end position="221"/>
    </location>
    <ligand>
        <name>ATP</name>
        <dbReference type="ChEBI" id="CHEBI:30616"/>
    </ligand>
</feature>
<accession>M2TYT0</accession>
<dbReference type="GO" id="GO:0004792">
    <property type="term" value="F:thiosulfate-cyanide sulfurtransferase activity"/>
    <property type="evidence" value="ECO:0007669"/>
    <property type="project" value="EnsemblFungi"/>
</dbReference>
<dbReference type="Proteomes" id="UP000016936">
    <property type="component" value="Unassembled WGS sequence"/>
</dbReference>
<comment type="similarity">
    <text evidence="14">In the N-terminal section; belongs to the HesA/MoeB/ThiF family. UBA4 subfamily.</text>
</comment>
<evidence type="ECO:0000313" key="17">
    <source>
        <dbReference type="EMBL" id="EMD86991.1"/>
    </source>
</evidence>
<dbReference type="eggNOG" id="KOG2017">
    <property type="taxonomic scope" value="Eukaryota"/>
</dbReference>
<proteinExistence type="inferred from homology"/>
<dbReference type="Pfam" id="PF00899">
    <property type="entry name" value="ThiF"/>
    <property type="match status" value="1"/>
</dbReference>
<dbReference type="OMA" id="IPDVGMD"/>
<dbReference type="FunFam" id="3.40.50.720:FF:000033">
    <property type="entry name" value="Adenylyltransferase and sulfurtransferase MOCS3"/>
    <property type="match status" value="1"/>
</dbReference>
<comment type="catalytic activity">
    <reaction evidence="14">
        <text>[molybdopterin-synthase sulfur-carrier protein]-C-terminal Gly-Gly-AMP + S-sulfanyl-L-cysteinyl-[cysteine desulfurase] + AH2 = [molybdopterin-synthase sulfur-carrier protein]-C-terminal-Gly-aminoethanethioate + L-cysteinyl-[cysteine desulfurase] + A + AMP + 2 H(+)</text>
        <dbReference type="Rhea" id="RHEA:48612"/>
        <dbReference type="Rhea" id="RHEA-COMP:12157"/>
        <dbReference type="Rhea" id="RHEA-COMP:12158"/>
        <dbReference type="Rhea" id="RHEA-COMP:12159"/>
        <dbReference type="Rhea" id="RHEA-COMP:19907"/>
        <dbReference type="ChEBI" id="CHEBI:13193"/>
        <dbReference type="ChEBI" id="CHEBI:15378"/>
        <dbReference type="ChEBI" id="CHEBI:17499"/>
        <dbReference type="ChEBI" id="CHEBI:29950"/>
        <dbReference type="ChEBI" id="CHEBI:61963"/>
        <dbReference type="ChEBI" id="CHEBI:90618"/>
        <dbReference type="ChEBI" id="CHEBI:232372"/>
        <dbReference type="ChEBI" id="CHEBI:456215"/>
        <dbReference type="EC" id="2.8.1.11"/>
    </reaction>
</comment>
<feature type="binding site" evidence="14">
    <location>
        <position position="131"/>
    </location>
    <ligand>
        <name>ATP</name>
        <dbReference type="ChEBI" id="CHEBI:30616"/>
    </ligand>
</feature>
<comment type="subcellular location">
    <subcellularLocation>
        <location evidence="1">Cytoplasm</location>
        <location evidence="1">Cytosol</location>
    </subcellularLocation>
</comment>
<dbReference type="GO" id="GO:0006777">
    <property type="term" value="P:Mo-molybdopterin cofactor biosynthetic process"/>
    <property type="evidence" value="ECO:0007669"/>
    <property type="project" value="UniProtKB-UniRule"/>
</dbReference>
<keyword evidence="2 14" id="KW-0963">Cytoplasm</keyword>
<keyword evidence="4 14" id="KW-0819">tRNA processing</keyword>
<comment type="function">
    <text evidence="13">Plays a central role in 2-thiolation of mcm(5)S(2)U at tRNA wobble positions of cytosolic tRNA(Lys), tRNA(Glu) and tRNA(Gln). Also essential during biosynthesis of the molybdenum cofactor. Acts by mediating the C-terminal thiocarboxylation of sulfur carriers urm1 and mocs2a. Its N-terminus first activates urm1 and mocs2a as acyl-adenylates (-COAMP), then the persulfide sulfur on the catalytic cysteine is transferred to urm1 and mocs2a to form thiocarboxylation (-COSH) of their C-terminus. The reaction probably involves hydrogen sulfide that is generated from the persulfide intermediate and that acts as a nucleophile towards urm1 and mocs2a. Subsequently, a transient disulfide bond is formed. Does not use thiosulfate as sulfur donor; nfs1 probably acting as a sulfur donor for thiocarboxylation reactions.</text>
</comment>
<dbReference type="EC" id="2.8.1.11" evidence="14"/>
<evidence type="ECO:0000256" key="5">
    <source>
        <dbReference type="ARBA" id="ARBA00022695"/>
    </source>
</evidence>
<keyword evidence="6 14" id="KW-0479">Metal-binding</keyword>
<evidence type="ECO:0000256" key="11">
    <source>
        <dbReference type="ARBA" id="ARBA00023150"/>
    </source>
</evidence>
<dbReference type="SUPFAM" id="SSF69572">
    <property type="entry name" value="Activating enzymes of the ubiquitin-like proteins"/>
    <property type="match status" value="1"/>
</dbReference>
<feature type="binding site" evidence="14">
    <location>
        <position position="269"/>
    </location>
    <ligand>
        <name>Zn(2+)</name>
        <dbReference type="ChEBI" id="CHEBI:29105"/>
    </ligand>
</feature>
<keyword evidence="9 14" id="KW-0862">Zinc</keyword>
<dbReference type="AlphaFoldDB" id="M2TYT0"/>
<dbReference type="InterPro" id="IPR000594">
    <property type="entry name" value="ThiF_NAD_FAD-bd"/>
</dbReference>
<dbReference type="OrthoDB" id="10261062at2759"/>
<comment type="function">
    <text evidence="14">Plays a central role in 2-thiolation of mcm(5)S(2)U at tRNA wobble positions of cytosolic tRNA(Lys), tRNA(Glu) and tRNA(Gln). Also essential during biosynthesis of the molybdenum cofactor. Acts by mediating the C-terminal thiocarboxylation of sulfur carriers urm1 and MOCS2A. Its N-terminus first activates urm1 and MOCS2A as acyl-adenylates (-COAMP), then the persulfide sulfur on the catalytic cysteine is transferred to urm1 and MOCS2A to form thiocarboxylation (-COSH) of their C-terminus. The reaction probably involves hydrogen sulfide that is generated from the persulfide intermediate and that acts as nucleophile towards urm1 and MOCS2A. Subsequently, a transient disulfide bond is formed. Does not use thiosulfate as sulfur donor; nfs1 probably acting as a sulfur donor for thiocarboxylation reactions.</text>
</comment>
<evidence type="ECO:0000313" key="18">
    <source>
        <dbReference type="Proteomes" id="UP000016936"/>
    </source>
</evidence>
<keyword evidence="12 14" id="KW-0511">Multifunctional enzyme</keyword>
<dbReference type="InterPro" id="IPR001763">
    <property type="entry name" value="Rhodanese-like_dom"/>
</dbReference>
<keyword evidence="18" id="KW-1185">Reference proteome</keyword>
<dbReference type="PROSITE" id="PS50206">
    <property type="entry name" value="RHODANESE_3"/>
    <property type="match status" value="1"/>
</dbReference>
<feature type="binding site" evidence="14">
    <location>
        <position position="176"/>
    </location>
    <ligand>
        <name>ATP</name>
        <dbReference type="ChEBI" id="CHEBI:30616"/>
    </ligand>
</feature>
<evidence type="ECO:0000256" key="10">
    <source>
        <dbReference type="ARBA" id="ARBA00022840"/>
    </source>
</evidence>
<name>M2TYT0_COCH5</name>
<dbReference type="GO" id="GO:0034599">
    <property type="term" value="P:cellular response to oxidative stress"/>
    <property type="evidence" value="ECO:0007669"/>
    <property type="project" value="EnsemblFungi"/>
</dbReference>
<dbReference type="GO" id="GO:0061604">
    <property type="term" value="F:molybdopterin-synthase sulfurtransferase activity"/>
    <property type="evidence" value="ECO:0007669"/>
    <property type="project" value="UniProtKB-EC"/>
</dbReference>
<evidence type="ECO:0000259" key="16">
    <source>
        <dbReference type="PROSITE" id="PS50206"/>
    </source>
</evidence>
<comment type="pathway">
    <text evidence="14">Cofactor biosynthesis; molybdopterin biosynthesis.</text>
</comment>
<comment type="catalytic activity">
    <reaction evidence="14">
        <text>[molybdopterin-synthase sulfur-carrier protein]-C-terminal Gly-Gly + ATP + H(+) = [molybdopterin-synthase sulfur-carrier protein]-C-terminal Gly-Gly-AMP + diphosphate</text>
        <dbReference type="Rhea" id="RHEA:43616"/>
        <dbReference type="Rhea" id="RHEA-COMP:12159"/>
        <dbReference type="Rhea" id="RHEA-COMP:12202"/>
        <dbReference type="ChEBI" id="CHEBI:15378"/>
        <dbReference type="ChEBI" id="CHEBI:30616"/>
        <dbReference type="ChEBI" id="CHEBI:33019"/>
        <dbReference type="ChEBI" id="CHEBI:90618"/>
        <dbReference type="ChEBI" id="CHEBI:90778"/>
        <dbReference type="EC" id="2.7.7.80"/>
    </reaction>
</comment>
<dbReference type="CDD" id="cd00757">
    <property type="entry name" value="ThiF_MoeB_HesA_family"/>
    <property type="match status" value="1"/>
</dbReference>
<feature type="active site" description="Glycyl thioester intermediate; for adenylyltransferase activity" evidence="14">
    <location>
        <position position="286"/>
    </location>
</feature>
<dbReference type="UniPathway" id="UPA00988"/>
<dbReference type="HAMAP" id="MF_03049">
    <property type="entry name" value="MOCS3_Uba4"/>
    <property type="match status" value="1"/>
</dbReference>
<feature type="binding site" evidence="14">
    <location>
        <begin position="159"/>
        <end position="163"/>
    </location>
    <ligand>
        <name>ATP</name>
        <dbReference type="ChEBI" id="CHEBI:30616"/>
    </ligand>
</feature>
<dbReference type="GO" id="GO:0002143">
    <property type="term" value="P:tRNA wobble position uridine thiolation"/>
    <property type="evidence" value="ECO:0007669"/>
    <property type="project" value="EnsemblFungi"/>
</dbReference>
<dbReference type="InterPro" id="IPR028885">
    <property type="entry name" value="MOCS3/Uba4"/>
</dbReference>
<reference evidence="17 18" key="1">
    <citation type="journal article" date="2012" name="PLoS Pathog.">
        <title>Diverse lifestyles and strategies of plant pathogenesis encoded in the genomes of eighteen Dothideomycetes fungi.</title>
        <authorList>
            <person name="Ohm R.A."/>
            <person name="Feau N."/>
            <person name="Henrissat B."/>
            <person name="Schoch C.L."/>
            <person name="Horwitz B.A."/>
            <person name="Barry K.W."/>
            <person name="Condon B.J."/>
            <person name="Copeland A.C."/>
            <person name="Dhillon B."/>
            <person name="Glaser F."/>
            <person name="Hesse C.N."/>
            <person name="Kosti I."/>
            <person name="LaButti K."/>
            <person name="Lindquist E.A."/>
            <person name="Lucas S."/>
            <person name="Salamov A.A."/>
            <person name="Bradshaw R.E."/>
            <person name="Ciuffetti L."/>
            <person name="Hamelin R.C."/>
            <person name="Kema G.H.J."/>
            <person name="Lawrence C."/>
            <person name="Scott J.A."/>
            <person name="Spatafora J.W."/>
            <person name="Turgeon B.G."/>
            <person name="de Wit P.J.G.M."/>
            <person name="Zhong S."/>
            <person name="Goodwin S.B."/>
            <person name="Grigoriev I.V."/>
        </authorList>
    </citation>
    <scope>NUCLEOTIDE SEQUENCE [LARGE SCALE GENOMIC DNA]</scope>
    <source>
        <strain evidence="18">C5 / ATCC 48332 / race O</strain>
    </source>
</reference>
<dbReference type="PANTHER" id="PTHR10953:SF102">
    <property type="entry name" value="ADENYLYLTRANSFERASE AND SULFURTRANSFERASE MOCS3"/>
    <property type="match status" value="1"/>
</dbReference>
<dbReference type="GO" id="GO:0005829">
    <property type="term" value="C:cytosol"/>
    <property type="evidence" value="ECO:0007669"/>
    <property type="project" value="UniProtKB-SubCell"/>
</dbReference>
<evidence type="ECO:0000256" key="3">
    <source>
        <dbReference type="ARBA" id="ARBA00022679"/>
    </source>
</evidence>
<dbReference type="InterPro" id="IPR035985">
    <property type="entry name" value="Ubiquitin-activating_enz"/>
</dbReference>
<keyword evidence="8" id="KW-0833">Ubl conjugation pathway</keyword>
<dbReference type="Gene3D" id="3.40.250.10">
    <property type="entry name" value="Rhodanese-like domain"/>
    <property type="match status" value="1"/>
</dbReference>
<evidence type="ECO:0000256" key="6">
    <source>
        <dbReference type="ARBA" id="ARBA00022723"/>
    </source>
</evidence>
<evidence type="ECO:0000256" key="1">
    <source>
        <dbReference type="ARBA" id="ARBA00004514"/>
    </source>
</evidence>
<evidence type="ECO:0000256" key="12">
    <source>
        <dbReference type="ARBA" id="ARBA00023268"/>
    </source>
</evidence>
<dbReference type="GO" id="GO:0042292">
    <property type="term" value="F:URM1 activating enzyme activity"/>
    <property type="evidence" value="ECO:0007669"/>
    <property type="project" value="EnsemblFungi"/>
</dbReference>
<organism evidence="17 18">
    <name type="scientific">Cochliobolus heterostrophus (strain C5 / ATCC 48332 / race O)</name>
    <name type="common">Southern corn leaf blight fungus</name>
    <name type="synonym">Bipolaris maydis</name>
    <dbReference type="NCBI Taxonomy" id="701091"/>
    <lineage>
        <taxon>Eukaryota</taxon>
        <taxon>Fungi</taxon>
        <taxon>Dikarya</taxon>
        <taxon>Ascomycota</taxon>
        <taxon>Pezizomycotina</taxon>
        <taxon>Dothideomycetes</taxon>
        <taxon>Pleosporomycetidae</taxon>
        <taxon>Pleosporales</taxon>
        <taxon>Pleosporineae</taxon>
        <taxon>Pleosporaceae</taxon>
        <taxon>Bipolaris</taxon>
    </lineage>
</organism>
<feature type="domain" description="Rhodanese" evidence="16">
    <location>
        <begin position="411"/>
        <end position="524"/>
    </location>
</feature>
<dbReference type="Pfam" id="PF00581">
    <property type="entry name" value="Rhodanese"/>
    <property type="match status" value="1"/>
</dbReference>
<feature type="binding site" evidence="14">
    <location>
        <position position="352"/>
    </location>
    <ligand>
        <name>Zn(2+)</name>
        <dbReference type="ChEBI" id="CHEBI:29105"/>
    </ligand>
</feature>
<dbReference type="EMBL" id="KB445583">
    <property type="protein sequence ID" value="EMD86991.1"/>
    <property type="molecule type" value="Genomic_DNA"/>
</dbReference>
<dbReference type="GO" id="GO:0007114">
    <property type="term" value="P:cell budding"/>
    <property type="evidence" value="ECO:0007669"/>
    <property type="project" value="EnsemblFungi"/>
</dbReference>
<keyword evidence="15" id="KW-0175">Coiled coil</keyword>
<sequence length="526" mass="57002">MTAVVSSLRKQIAACEATLQDLRQQLAEAEQNQNQPSKVVPQKRPLVTDPANPLDHDMNFGVPDDFRSEVFAILDQGEKKAKHAESEETQKWELEKDEYKRYGRQLIMPEIGLQGQLRLKSSRVLIVGVGGLGCPAASYLVGAGVGTIGLVDGDVVEESNLHRQILHSTARVGMTKVESAMVGLKSLNPNVNLVPHISRLSPETAISMFSGYDLVLDCTDTPASRYLISDACVLLGKPLVSASALRIDGQLMVLNNPPSPPGDLNGGPCYRCVFPKPPPPESVVSCGDGGILGPVVGVMGVLQALEAIKVLTQKTHATTPADPPSLLIFSAYSNPMFRSIRLRSRKAKCASCSANATVTKQALEYGSLDYVQFCGSVLSPNILLSPEERISAQNYARLRSGVNPHTGTVSNKSSHILVDVREKVQFELCHIDGSMNVPFSTVSSTPGPDANKGHNGGDFEENDWVTQLKQSERPIFVICRLGNDSQVTVKKMKELGLDLGGKRYIGDIKGGLQSWRKDVETDFPDY</sequence>
<keyword evidence="3 14" id="KW-0808">Transferase</keyword>
<dbReference type="GO" id="GO:0005524">
    <property type="term" value="F:ATP binding"/>
    <property type="evidence" value="ECO:0007669"/>
    <property type="project" value="UniProtKB-KW"/>
</dbReference>
<evidence type="ECO:0000256" key="8">
    <source>
        <dbReference type="ARBA" id="ARBA00022786"/>
    </source>
</evidence>
<dbReference type="STRING" id="701091.M2TYT0"/>
<gene>
    <name evidence="14" type="primary">uba4</name>
    <name evidence="14" type="synonym">cnxF</name>
    <name evidence="17" type="ORF">COCHEDRAFT_1145956</name>
</gene>
<evidence type="ECO:0000256" key="13">
    <source>
        <dbReference type="ARBA" id="ARBA00043893"/>
    </source>
</evidence>
<feature type="active site" description="Cysteine persulfide intermediate; for sulfurtransferase activity" evidence="14">
    <location>
        <position position="479"/>
    </location>
</feature>